<reference evidence="1" key="1">
    <citation type="submission" date="2015-04" db="UniProtKB">
        <authorList>
            <consortium name="EnsemblPlants"/>
        </authorList>
    </citation>
    <scope>IDENTIFICATION</scope>
</reference>
<evidence type="ECO:0000313" key="1">
    <source>
        <dbReference type="EnsemblPlants" id="OGLUM04G14820.1"/>
    </source>
</evidence>
<sequence>MVIGDASAVRARVRSGDYFFFHFFPVDVDVDRLLPFVDRCGSSFFKSLYQPVTNVLSLGYRIIVPLPVCHRFDWLISWEILLLRV</sequence>
<organism evidence="1">
    <name type="scientific">Oryza glumipatula</name>
    <dbReference type="NCBI Taxonomy" id="40148"/>
    <lineage>
        <taxon>Eukaryota</taxon>
        <taxon>Viridiplantae</taxon>
        <taxon>Streptophyta</taxon>
        <taxon>Embryophyta</taxon>
        <taxon>Tracheophyta</taxon>
        <taxon>Spermatophyta</taxon>
        <taxon>Magnoliopsida</taxon>
        <taxon>Liliopsida</taxon>
        <taxon>Poales</taxon>
        <taxon>Poaceae</taxon>
        <taxon>BOP clade</taxon>
        <taxon>Oryzoideae</taxon>
        <taxon>Oryzeae</taxon>
        <taxon>Oryzinae</taxon>
        <taxon>Oryza</taxon>
    </lineage>
</organism>
<name>A0A0D9ZLQ3_9ORYZ</name>
<reference evidence="1" key="2">
    <citation type="submission" date="2018-05" db="EMBL/GenBank/DDBJ databases">
        <title>OgluRS3 (Oryza glumaepatula Reference Sequence Version 3).</title>
        <authorList>
            <person name="Zhang J."/>
            <person name="Kudrna D."/>
            <person name="Lee S."/>
            <person name="Talag J."/>
            <person name="Welchert J."/>
            <person name="Wing R.A."/>
        </authorList>
    </citation>
    <scope>NUCLEOTIDE SEQUENCE [LARGE SCALE GENOMIC DNA]</scope>
</reference>
<protein>
    <submittedName>
        <fullName evidence="1">Uncharacterized protein</fullName>
    </submittedName>
</protein>
<dbReference type="AlphaFoldDB" id="A0A0D9ZLQ3"/>
<keyword evidence="2" id="KW-1185">Reference proteome</keyword>
<dbReference type="HOGENOM" id="CLU_2516208_0_0_1"/>
<dbReference type="Proteomes" id="UP000026961">
    <property type="component" value="Chromosome 4"/>
</dbReference>
<proteinExistence type="predicted"/>
<accession>A0A0D9ZLQ3</accession>
<evidence type="ECO:0000313" key="2">
    <source>
        <dbReference type="Proteomes" id="UP000026961"/>
    </source>
</evidence>
<dbReference type="Gramene" id="OGLUM04G14820.1">
    <property type="protein sequence ID" value="OGLUM04G14820.1"/>
    <property type="gene ID" value="OGLUM04G14820"/>
</dbReference>
<dbReference type="EnsemblPlants" id="OGLUM04G14820.1">
    <property type="protein sequence ID" value="OGLUM04G14820.1"/>
    <property type="gene ID" value="OGLUM04G14820"/>
</dbReference>